<gene>
    <name evidence="2" type="ORF">BT96DRAFT_1000543</name>
</gene>
<protein>
    <recommendedName>
        <fullName evidence="4">Tc1-like transposase DDE domain-containing protein</fullName>
    </recommendedName>
</protein>
<organism evidence="2 3">
    <name type="scientific">Gymnopus androsaceus JB14</name>
    <dbReference type="NCBI Taxonomy" id="1447944"/>
    <lineage>
        <taxon>Eukaryota</taxon>
        <taxon>Fungi</taxon>
        <taxon>Dikarya</taxon>
        <taxon>Basidiomycota</taxon>
        <taxon>Agaricomycotina</taxon>
        <taxon>Agaricomycetes</taxon>
        <taxon>Agaricomycetidae</taxon>
        <taxon>Agaricales</taxon>
        <taxon>Marasmiineae</taxon>
        <taxon>Omphalotaceae</taxon>
        <taxon>Gymnopus</taxon>
    </lineage>
</organism>
<dbReference type="InterPro" id="IPR036397">
    <property type="entry name" value="RNaseH_sf"/>
</dbReference>
<dbReference type="AlphaFoldDB" id="A0A6A4H1U9"/>
<name>A0A6A4H1U9_9AGAR</name>
<dbReference type="PANTHER" id="PTHR35871">
    <property type="entry name" value="EXPRESSED PROTEIN"/>
    <property type="match status" value="1"/>
</dbReference>
<reference evidence="2" key="1">
    <citation type="journal article" date="2019" name="Environ. Microbiol.">
        <title>Fungal ecological strategies reflected in gene transcription - a case study of two litter decomposers.</title>
        <authorList>
            <person name="Barbi F."/>
            <person name="Kohler A."/>
            <person name="Barry K."/>
            <person name="Baskaran P."/>
            <person name="Daum C."/>
            <person name="Fauchery L."/>
            <person name="Ihrmark K."/>
            <person name="Kuo A."/>
            <person name="LaButti K."/>
            <person name="Lipzen A."/>
            <person name="Morin E."/>
            <person name="Grigoriev I.V."/>
            <person name="Henrissat B."/>
            <person name="Lindahl B."/>
            <person name="Martin F."/>
        </authorList>
    </citation>
    <scope>NUCLEOTIDE SEQUENCE</scope>
    <source>
        <strain evidence="2">JB14</strain>
    </source>
</reference>
<dbReference type="GO" id="GO:0003676">
    <property type="term" value="F:nucleic acid binding"/>
    <property type="evidence" value="ECO:0007669"/>
    <property type="project" value="InterPro"/>
</dbReference>
<sequence>MPRASARSAAATRCENQKNGIISPQEAAELAADPTYIDTTYNTIDNSAFHASLGTTFQNLPFITSAGPNIFVSHAPMAIHDDPPVPRDNEASIQPMGRISRLGLTEKAKKVISAVSNTKALTSYFQKPFCKKPCTENPPPVCTSPEIINLDAHDAQMDIDTTQEDLEIEDLAGAVSAHEGCGLVGPGSSDTVMAALPSDSMNSFPSFPLNFIAHEIEQSLLPPLTIADLSETHETLRAPLLNSQPFDRSVLEDDSDSSSVMLDNNNSQLFINPISPLNPPANRNSDSESNLDSSDSEKGDCDDDNNENTVDHEAVYKELEILINKHIKRLWDKKLMMVDTSAPSKVIELEALRWYAKACIELQQKFHAQKQKIASAPPHLQPILHKQIPTQWSKAAKTASLEVAECLGKGPYYAQRLCTSANHLLKTGLILETKQGQGATHASLLNRLDVHESVLKWAHGQVSEEDGGFKGRLRPAKLVRYVNKFLFPKLHIESEISHSTAINWLNKVGFKLRKVMKGVYVDGHEREDVVESCKEFIHTFKTEIFPCCCTYSGDELEVEHPPVLNIGGKIHRVICFVFDCSSAHESFSKDSLHANKMNCGPAGVQPKIHDTVTPSGPFAGCIQKMENQKVWSVFLEEHGLLEPLKEKCKGKFVGVCKECKKLQKAKDKAAKEAKERRDEIEGSGIELGNDRHEMLHAPSTGTSGRFAKEKPLLQIVIEEKGHKCFFLPKFYCELNPIELVWGHMKRGFREETDGSFAMAKELVPKALDSITNTNI</sequence>
<dbReference type="PANTHER" id="PTHR35871:SF1">
    <property type="entry name" value="CXC1-LIKE CYSTEINE CLUSTER ASSOCIATED WITH KDZ TRANSPOSASES DOMAIN-CONTAINING PROTEIN"/>
    <property type="match status" value="1"/>
</dbReference>
<proteinExistence type="predicted"/>
<keyword evidence="3" id="KW-1185">Reference proteome</keyword>
<feature type="region of interest" description="Disordered" evidence="1">
    <location>
        <begin position="271"/>
        <end position="309"/>
    </location>
</feature>
<accession>A0A6A4H1U9</accession>
<evidence type="ECO:0000313" key="2">
    <source>
        <dbReference type="EMBL" id="KAE9392209.1"/>
    </source>
</evidence>
<feature type="compositionally biased region" description="Low complexity" evidence="1">
    <location>
        <begin position="1"/>
        <end position="11"/>
    </location>
</feature>
<evidence type="ECO:0000256" key="1">
    <source>
        <dbReference type="SAM" id="MobiDB-lite"/>
    </source>
</evidence>
<dbReference type="Proteomes" id="UP000799118">
    <property type="component" value="Unassembled WGS sequence"/>
</dbReference>
<dbReference type="EMBL" id="ML769601">
    <property type="protein sequence ID" value="KAE9392209.1"/>
    <property type="molecule type" value="Genomic_DNA"/>
</dbReference>
<evidence type="ECO:0008006" key="4">
    <source>
        <dbReference type="Google" id="ProtNLM"/>
    </source>
</evidence>
<dbReference type="Gene3D" id="3.30.420.10">
    <property type="entry name" value="Ribonuclease H-like superfamily/Ribonuclease H"/>
    <property type="match status" value="1"/>
</dbReference>
<evidence type="ECO:0000313" key="3">
    <source>
        <dbReference type="Proteomes" id="UP000799118"/>
    </source>
</evidence>
<feature type="region of interest" description="Disordered" evidence="1">
    <location>
        <begin position="1"/>
        <end position="20"/>
    </location>
</feature>
<dbReference type="OrthoDB" id="6511194at2759"/>